<dbReference type="Pfam" id="PF19407">
    <property type="entry name" value="DUF5979"/>
    <property type="match status" value="6"/>
</dbReference>
<dbReference type="STRING" id="662755.CRES_0408"/>
<gene>
    <name evidence="4" type="primary">spaC</name>
    <name evidence="4" type="ordered locus">CRES_0408</name>
</gene>
<feature type="domain" description="DUF5979" evidence="3">
    <location>
        <begin position="1712"/>
        <end position="1789"/>
    </location>
</feature>
<evidence type="ECO:0000256" key="1">
    <source>
        <dbReference type="SAM" id="MobiDB-lite"/>
    </source>
</evidence>
<evidence type="ECO:0000313" key="5">
    <source>
        <dbReference type="Proteomes" id="UP000000492"/>
    </source>
</evidence>
<feature type="compositionally biased region" description="Acidic residues" evidence="1">
    <location>
        <begin position="2021"/>
        <end position="2044"/>
    </location>
</feature>
<protein>
    <submittedName>
        <fullName evidence="4">Surface-anchored fimbrial subunit</fullName>
    </submittedName>
</protein>
<dbReference type="KEGG" id="crd:CRES_0408"/>
<accession>F8DXX4</accession>
<keyword evidence="2" id="KW-0472">Membrane</keyword>
<dbReference type="Proteomes" id="UP000000492">
    <property type="component" value="Chromosome"/>
</dbReference>
<dbReference type="InterPro" id="IPR046022">
    <property type="entry name" value="DUF5979"/>
</dbReference>
<feature type="domain" description="DUF5979" evidence="3">
    <location>
        <begin position="1161"/>
        <end position="1257"/>
    </location>
</feature>
<evidence type="ECO:0000259" key="3">
    <source>
        <dbReference type="Pfam" id="PF19407"/>
    </source>
</evidence>
<dbReference type="EMBL" id="CP002857">
    <property type="protein sequence ID" value="AEI08771.1"/>
    <property type="molecule type" value="Genomic_DNA"/>
</dbReference>
<sequence>MGFGQRATLLANATRTVGRTIISRTGSALRRFAVVVTAFVLGMGLMSIPEVPFVPEPPKADAQTGRTGDRSAATLTNDMGDCNFRQGDGPVAPWAKQLCWIDMSKADGSNFDWTRGIPVQRKIGRYTLTFTPKVVSGYADLLNVRQQGQNTAAFGNNNSGYRTFTPYGDDTSKPFLFATMGGTLSRTYIRFSLENISLKDEGGKDVPNFQIMMADAEMTTQAGVANEMISLDNRGGKVQQITRLTPSGFSGACNRIYGEADEPKNWSEAGAYHRGFVCYQDQVVNPPPGSFLVSAANPKNLDIALASAIWREQAIALAINIGRVSGAVSANTTYEKAATGQATKFDVTAATRGLAPGATENPVPLKDGEYTAATRLSASGDEGKTADDYVFRSKATGASGSKAFDRYNPVWTCTMGNANPVTIKEGSVPAGYTLNRKIDTGANTSTSELVVPERNNDPTTCTVTWEPRFKASSLQLSKTVAGSAAQFDEVQLRTFQLNYKCTDLNGFSKAYPEVKLEGNRVLQKGQSSTVPNLPLGTTCTINESFPDGAPPARPGKKLTLTWSTGTSSSDPLPTSSTKLDQQNISVRANNQYDYRAGKVKFSKELSGEPVGDFGYPRKYDFELTCGGTTVENRHFSLNIDRQQNGNPSGALELTDVPVARDCWIKPLTGLSTEESARINFDGRDVTFDGKGIQADANGAYHFKLPDYAENAQPSVGDLHIKAKYSYQLRDVKVFKELTGNGAASKDLQGESFPIQYKCTWGGASNAQKREGTLNIVTLEVGPRARIKAIPVGAECLIWEQDTPEFPNVKLTGTKLTASDSSDQVTTLTNEEAKSKPIITVSTDTSDNQNEVHVRNTFEPKLGQVQLKKLNNRNGLTVDLPTEYTFGFSCGPRSVTRANGQVEYVPLDGIAIVQEGQVTALRLSHSDPEIRSLVNDQDGNLGVPYGNQCTFDEDAPNLSVGGVLWSTDADQQTFTVKQPTTTQTITNDYKPTGDGLVISQQSGSNPAFVRRVKYTITCTASDGKPLNMGEYGSVTLGDDPSTSTKEPTDVSIPPSVVPEGSTCEVTEDGQDPGTRPKRNGQPGDFPITRETTLKVLNESGADDSAVFDNQKPVKQTVKVGTKTSVLVTHLYDFVYAHVTGAKSVVFDPATQQYISDKRKEVKNKREFNVTISCLPPDNADTPTVDSGVVSAATANQPLDFGEFPVGADCTASEGATTTAAGISVKQEVSINGGDKSEKSGGFDVVAGTNAVTFTNTYSRRLTEVKLNTQGHLPAAVAEQYARAGKKVPYYPHKFDLDCHDPETGEGAQGELLGEFPGSVQGVGTATFQGVPVGAECHFKGDGYGDFNLDLKEPDGTLLKATLRPRQIGWVVDKNDGSAYFDKNLADGLTESQYFPTVDGTNNNVVDLTSYYEYVTTKIKMSKKVVGRKEDLSLLNQDQKFEFTMQCKGVGYQYSELASDGKRIEREIALNNGFSDYSDAGNGEVVRTYTSPEVQVPVGAYCTFTETPPSGTPKELRHKVDQARIAKYAGDKEDSPVESWDFVNRYERRTTPVRVSINQSGYLKGIAEGGYEAKLTCKDPKGITFEKSITTDETPVGANVATTAPAAGGFIVDLPVGAECSLDLSGSPALAAREQLAVTAGARTPVTQFNSWVRGKDPDGAPRIALAKRSPADITASQKNRKFTFSVPADLSSTENEMVIGVENHNFRGFADVTFTKTSAGNAGKNAQFNFEQSCSPGDPTFTLKSGESYTLKSVPIDSPCSVQEIDDGVKESNPILNVTNHGARIDNVKVQQSPAPAPEPGKPLEENLRRVNFDVLPVSTADDTSTSGEQWSLTAQNSFPGVQIEKKIDGSPISSITGAVADTAVLPDDATSMKVHYKITNTGAQSLSDIALKDPSLAGRKITNSAGQTITVPESGAIDANFCSVANLQLASDNTHECVFDVEITEPKDKFFSYKGEVTVTAKAGDDAGQVSDTDTYGAIRLQKAIGWMLPDTGAQTLLVVLLLGLLALAYGLYRYLRRRDEDEDEDYSEEDQFGPDADEPLDDDSSAHPFEEDTESPDDYDGQR</sequence>
<keyword evidence="5" id="KW-1185">Reference proteome</keyword>
<feature type="transmembrane region" description="Helical" evidence="2">
    <location>
        <begin position="1993"/>
        <end position="2013"/>
    </location>
</feature>
<proteinExistence type="predicted"/>
<keyword evidence="2" id="KW-1133">Transmembrane helix</keyword>
<feature type="region of interest" description="Disordered" evidence="1">
    <location>
        <begin position="2020"/>
        <end position="2064"/>
    </location>
</feature>
<feature type="domain" description="DUF5979" evidence="3">
    <location>
        <begin position="923"/>
        <end position="989"/>
    </location>
</feature>
<dbReference type="Gene3D" id="2.60.40.1140">
    <property type="entry name" value="Collagen-binding surface protein Cna, B-type domain"/>
    <property type="match status" value="1"/>
</dbReference>
<feature type="domain" description="DUF5979" evidence="3">
    <location>
        <begin position="1420"/>
        <end position="1544"/>
    </location>
</feature>
<name>F8DXX4_CORRG</name>
<evidence type="ECO:0000313" key="4">
    <source>
        <dbReference type="EMBL" id="AEI08771.1"/>
    </source>
</evidence>
<dbReference type="eggNOG" id="COG3170">
    <property type="taxonomic scope" value="Bacteria"/>
</dbReference>
<organism evidence="4 5">
    <name type="scientific">Corynebacterium resistens (strain DSM 45100 / JCM 12819 / GTC 2026 / SICGH 158)</name>
    <dbReference type="NCBI Taxonomy" id="662755"/>
    <lineage>
        <taxon>Bacteria</taxon>
        <taxon>Bacillati</taxon>
        <taxon>Actinomycetota</taxon>
        <taxon>Actinomycetes</taxon>
        <taxon>Mycobacteriales</taxon>
        <taxon>Corynebacteriaceae</taxon>
        <taxon>Corynebacterium</taxon>
    </lineage>
</organism>
<reference evidence="4 5" key="1">
    <citation type="journal article" date="2012" name="BMC Genomics">
        <title>Complete genome sequence, lifestyle, and multi-drug resistance of the human pathogen Corynebacterium resistens DSM 45100 isolated from blood samples of a leukemia patient.</title>
        <authorList>
            <person name="Schroder J."/>
            <person name="Maus I."/>
            <person name="Meyer K."/>
            <person name="Wordemann S."/>
            <person name="Blom J."/>
            <person name="Jaenicke S."/>
            <person name="Schneider J."/>
            <person name="Trost E."/>
            <person name="Tauch A."/>
        </authorList>
    </citation>
    <scope>NUCLEOTIDE SEQUENCE [LARGE SCALE GENOMIC DNA]</scope>
    <source>
        <strain evidence="5">DSM 45100 / JCM 12819 / CCUG 50093 / GTC 2026 / SICGH 158</strain>
    </source>
</reference>
<keyword evidence="2" id="KW-0812">Transmembrane</keyword>
<feature type="domain" description="DUF5979" evidence="3">
    <location>
        <begin position="731"/>
        <end position="858"/>
    </location>
</feature>
<evidence type="ECO:0000256" key="2">
    <source>
        <dbReference type="SAM" id="Phobius"/>
    </source>
</evidence>
<feature type="compositionally biased region" description="Acidic residues" evidence="1">
    <location>
        <begin position="2052"/>
        <end position="2064"/>
    </location>
</feature>
<dbReference type="RefSeq" id="WP_013887797.1">
    <property type="nucleotide sequence ID" value="NC_015673.1"/>
</dbReference>
<feature type="region of interest" description="Disordered" evidence="1">
    <location>
        <begin position="1028"/>
        <end position="1086"/>
    </location>
</feature>
<dbReference type="OrthoDB" id="4386102at2"/>
<dbReference type="HOGENOM" id="CLU_234267_0_0_11"/>
<feature type="domain" description="DUF5979" evidence="3">
    <location>
        <begin position="474"/>
        <end position="593"/>
    </location>
</feature>